<keyword evidence="1" id="KW-0614">Plasmid</keyword>
<reference evidence="1" key="1">
    <citation type="submission" date="2021-11" db="EMBL/GenBank/DDBJ databases">
        <title>Clostridia strains as spoilage organisms.</title>
        <authorList>
            <person name="Wambui J."/>
            <person name="Stevens M.J.A."/>
            <person name="Stephan R."/>
        </authorList>
    </citation>
    <scope>NUCLEOTIDE SEQUENCE</scope>
    <source>
        <strain evidence="1">CF009</strain>
        <plasmid evidence="1">pCF009-c</plasmid>
    </source>
</reference>
<proteinExistence type="predicted"/>
<gene>
    <name evidence="1" type="ORF">LL038_25480</name>
</gene>
<name>A0AA47EQF6_9CLOT</name>
<sequence>MILQSIKNLPILTESVTIDVTPLSLYGHTEDIAKITANIRLTNPMIEDTKFILPICEGVKPPKIYLPDGTPLNAESFDPTAEEDIAQIPGMMQQALNKYIETPTIDAMNETVSVMSKYSEYKQNSQTITIPAGQEYITFSYSKYIPKNADGTYTLETIVPLSSFTLNNTPGAKANIIILMPFEMATDMSKIVEARWTAPNGQPQELNRAAVGERITLSQYWQYDPQVLVRYKY</sequence>
<dbReference type="EMBL" id="CP086242">
    <property type="protein sequence ID" value="WAG63321.1"/>
    <property type="molecule type" value="Genomic_DNA"/>
</dbReference>
<protein>
    <submittedName>
        <fullName evidence="1">Uncharacterized protein</fullName>
    </submittedName>
</protein>
<accession>A0AA47EQF6</accession>
<organism evidence="1 2">
    <name type="scientific">Clostridium estertheticum</name>
    <dbReference type="NCBI Taxonomy" id="238834"/>
    <lineage>
        <taxon>Bacteria</taxon>
        <taxon>Bacillati</taxon>
        <taxon>Bacillota</taxon>
        <taxon>Clostridia</taxon>
        <taxon>Eubacteriales</taxon>
        <taxon>Clostridiaceae</taxon>
        <taxon>Clostridium</taxon>
    </lineage>
</organism>
<dbReference type="Proteomes" id="UP001164733">
    <property type="component" value="Plasmid pCF009-c"/>
</dbReference>
<evidence type="ECO:0000313" key="2">
    <source>
        <dbReference type="Proteomes" id="UP001164733"/>
    </source>
</evidence>
<geneLocation type="plasmid" evidence="1 2">
    <name>pCF009-c</name>
</geneLocation>
<evidence type="ECO:0000313" key="1">
    <source>
        <dbReference type="EMBL" id="WAG63321.1"/>
    </source>
</evidence>
<dbReference type="AlphaFoldDB" id="A0AA47EQF6"/>
<dbReference type="RefSeq" id="WP_216127018.1">
    <property type="nucleotide sequence ID" value="NZ_CP086242.1"/>
</dbReference>